<dbReference type="AlphaFoldDB" id="A0A1I5V6Y7"/>
<dbReference type="SUPFAM" id="SSF56059">
    <property type="entry name" value="Glutathione synthetase ATP-binding domain-like"/>
    <property type="match status" value="1"/>
</dbReference>
<gene>
    <name evidence="10" type="ORF">SAMN04488506_0371</name>
</gene>
<evidence type="ECO:0000259" key="9">
    <source>
        <dbReference type="PROSITE" id="PS50975"/>
    </source>
</evidence>
<evidence type="ECO:0000256" key="6">
    <source>
        <dbReference type="ARBA" id="ARBA00023211"/>
    </source>
</evidence>
<evidence type="ECO:0000313" key="11">
    <source>
        <dbReference type="Proteomes" id="UP000199136"/>
    </source>
</evidence>
<sequence length="372" mass="41457">MANVITPSKVIGIIGGGNLGRMLTLSAKKRGYQVGILDPVLDCPAAQLADWQLVGDINDPQLLTELAFKCDVVTIEAENVFSESAQRISRTVSFPQGIELLDVAQDRLLEKAYLEAANFNIAPYATIVSPEDIEIASRELGFPCVLKTLHRDKKKKQKVTLYSEEDFEKSATLLVHGTCILEALIPFERQLSVSVVSNPQGEIRIFPISENLYRDDVLYQNLFPAHIDDEVAEEVNRIALDIAQRSHLIGTMTVELLLTSSGALYVDDITPTIHDSGLSTMDACSISLFDAHIRAICGWPLPEIKLHSKAVMVKAFENNRSEVKNQLQLKPDWHFYYYGVERDYDEGIGHITVLTEDIDMTIELLQDTGILN</sequence>
<dbReference type="Gene3D" id="3.30.1490.20">
    <property type="entry name" value="ATP-grasp fold, A domain"/>
    <property type="match status" value="1"/>
</dbReference>
<comment type="cofactor">
    <cofactor evidence="1">
        <name>Mn(2+)</name>
        <dbReference type="ChEBI" id="CHEBI:29035"/>
    </cofactor>
</comment>
<keyword evidence="4" id="KW-0658">Purine biosynthesis</keyword>
<dbReference type="SUPFAM" id="SSF52440">
    <property type="entry name" value="PreATP-grasp domain"/>
    <property type="match status" value="1"/>
</dbReference>
<organism evidence="10 11">
    <name type="scientific">Desemzia incerta</name>
    <dbReference type="NCBI Taxonomy" id="82801"/>
    <lineage>
        <taxon>Bacteria</taxon>
        <taxon>Bacillati</taxon>
        <taxon>Bacillota</taxon>
        <taxon>Bacilli</taxon>
        <taxon>Lactobacillales</taxon>
        <taxon>Carnobacteriaceae</taxon>
        <taxon>Desemzia</taxon>
    </lineage>
</organism>
<dbReference type="GO" id="GO:0005524">
    <property type="term" value="F:ATP binding"/>
    <property type="evidence" value="ECO:0007669"/>
    <property type="project" value="UniProtKB-UniRule"/>
</dbReference>
<dbReference type="InterPro" id="IPR011761">
    <property type="entry name" value="ATP-grasp"/>
</dbReference>
<keyword evidence="6" id="KW-0464">Manganese</keyword>
<dbReference type="Gene3D" id="3.30.470.20">
    <property type="entry name" value="ATP-grasp fold, B domain"/>
    <property type="match status" value="1"/>
</dbReference>
<dbReference type="EMBL" id="FOXW01000001">
    <property type="protein sequence ID" value="SFQ02726.1"/>
    <property type="molecule type" value="Genomic_DNA"/>
</dbReference>
<dbReference type="PANTHER" id="PTHR11609:SF5">
    <property type="entry name" value="PHOSPHORIBOSYLAMINOIMIDAZOLE CARBOXYLASE"/>
    <property type="match status" value="1"/>
</dbReference>
<dbReference type="GO" id="GO:0046872">
    <property type="term" value="F:metal ion binding"/>
    <property type="evidence" value="ECO:0007669"/>
    <property type="project" value="InterPro"/>
</dbReference>
<dbReference type="Gene3D" id="3.40.50.20">
    <property type="match status" value="1"/>
</dbReference>
<evidence type="ECO:0000256" key="7">
    <source>
        <dbReference type="ARBA" id="ARBA00025704"/>
    </source>
</evidence>
<dbReference type="PANTHER" id="PTHR11609">
    <property type="entry name" value="PURINE BIOSYNTHESIS PROTEIN 6/7, PUR6/7"/>
    <property type="match status" value="1"/>
</dbReference>
<evidence type="ECO:0000256" key="2">
    <source>
        <dbReference type="ARBA" id="ARBA00001946"/>
    </source>
</evidence>
<name>A0A1I5V6Y7_9LACT</name>
<feature type="domain" description="ATP-grasp" evidence="9">
    <location>
        <begin position="111"/>
        <end position="297"/>
    </location>
</feature>
<dbReference type="Proteomes" id="UP000199136">
    <property type="component" value="Unassembled WGS sequence"/>
</dbReference>
<evidence type="ECO:0000256" key="8">
    <source>
        <dbReference type="PROSITE-ProRule" id="PRU00409"/>
    </source>
</evidence>
<evidence type="ECO:0000313" key="10">
    <source>
        <dbReference type="EMBL" id="SFQ02726.1"/>
    </source>
</evidence>
<dbReference type="PROSITE" id="PS50975">
    <property type="entry name" value="ATP_GRASP"/>
    <property type="match status" value="1"/>
</dbReference>
<accession>A0A1I5V6Y7</accession>
<dbReference type="InterPro" id="IPR054350">
    <property type="entry name" value="PurT/PurK_preATP-grasp"/>
</dbReference>
<evidence type="ECO:0000256" key="1">
    <source>
        <dbReference type="ARBA" id="ARBA00001936"/>
    </source>
</evidence>
<evidence type="ECO:0000256" key="5">
    <source>
        <dbReference type="ARBA" id="ARBA00022840"/>
    </source>
</evidence>
<dbReference type="Pfam" id="PF02222">
    <property type="entry name" value="ATP-grasp"/>
    <property type="match status" value="1"/>
</dbReference>
<dbReference type="OrthoDB" id="9804625at2"/>
<dbReference type="InterPro" id="IPR003135">
    <property type="entry name" value="ATP-grasp_carboxylate-amine"/>
</dbReference>
<proteinExistence type="predicted"/>
<keyword evidence="11" id="KW-1185">Reference proteome</keyword>
<keyword evidence="5 8" id="KW-0067">ATP-binding</keyword>
<dbReference type="Pfam" id="PF22660">
    <property type="entry name" value="RS_preATP-grasp-like"/>
    <property type="match status" value="1"/>
</dbReference>
<evidence type="ECO:0000256" key="4">
    <source>
        <dbReference type="ARBA" id="ARBA00022755"/>
    </source>
</evidence>
<comment type="pathway">
    <text evidence="7">Purine metabolism.</text>
</comment>
<dbReference type="GO" id="GO:0006164">
    <property type="term" value="P:purine nucleotide biosynthetic process"/>
    <property type="evidence" value="ECO:0007669"/>
    <property type="project" value="UniProtKB-KW"/>
</dbReference>
<protein>
    <submittedName>
        <fullName evidence="10">5-(Carboxyamino)imidazole ribonucleotide synthase</fullName>
    </submittedName>
</protein>
<comment type="cofactor">
    <cofactor evidence="2">
        <name>Mg(2+)</name>
        <dbReference type="ChEBI" id="CHEBI:18420"/>
    </cofactor>
</comment>
<dbReference type="InterPro" id="IPR013815">
    <property type="entry name" value="ATP_grasp_subdomain_1"/>
</dbReference>
<reference evidence="10 11" key="1">
    <citation type="submission" date="2016-10" db="EMBL/GenBank/DDBJ databases">
        <authorList>
            <person name="de Groot N.N."/>
        </authorList>
    </citation>
    <scope>NUCLEOTIDE SEQUENCE [LARGE SCALE GENOMIC DNA]</scope>
    <source>
        <strain evidence="10 11">DSM 20581</strain>
    </source>
</reference>
<dbReference type="GO" id="GO:0005829">
    <property type="term" value="C:cytosol"/>
    <property type="evidence" value="ECO:0007669"/>
    <property type="project" value="TreeGrafter"/>
</dbReference>
<dbReference type="InterPro" id="IPR016185">
    <property type="entry name" value="PreATP-grasp_dom_sf"/>
</dbReference>
<evidence type="ECO:0000256" key="3">
    <source>
        <dbReference type="ARBA" id="ARBA00022741"/>
    </source>
</evidence>
<keyword evidence="3 8" id="KW-0547">Nucleotide-binding</keyword>
<dbReference type="STRING" id="82801.SAMN04488506_0371"/>